<name>A0A1Y2DFK2_9PEZI</name>
<dbReference type="InParanoid" id="A0A1Y2DFK2"/>
<dbReference type="Proteomes" id="UP000193689">
    <property type="component" value="Unassembled WGS sequence"/>
</dbReference>
<comment type="caution">
    <text evidence="1">The sequence shown here is derived from an EMBL/GenBank/DDBJ whole genome shotgun (WGS) entry which is preliminary data.</text>
</comment>
<evidence type="ECO:0000313" key="2">
    <source>
        <dbReference type="Proteomes" id="UP000193689"/>
    </source>
</evidence>
<accession>A0A1Y2DFK2</accession>
<organism evidence="1 2">
    <name type="scientific">Pseudomassariella vexata</name>
    <dbReference type="NCBI Taxonomy" id="1141098"/>
    <lineage>
        <taxon>Eukaryota</taxon>
        <taxon>Fungi</taxon>
        <taxon>Dikarya</taxon>
        <taxon>Ascomycota</taxon>
        <taxon>Pezizomycotina</taxon>
        <taxon>Sordariomycetes</taxon>
        <taxon>Xylariomycetidae</taxon>
        <taxon>Amphisphaeriales</taxon>
        <taxon>Pseudomassariaceae</taxon>
        <taxon>Pseudomassariella</taxon>
    </lineage>
</organism>
<keyword evidence="2" id="KW-1185">Reference proteome</keyword>
<evidence type="ECO:0000313" key="1">
    <source>
        <dbReference type="EMBL" id="ORY58062.1"/>
    </source>
</evidence>
<protein>
    <submittedName>
        <fullName evidence="1">Uncharacterized protein</fullName>
    </submittedName>
</protein>
<dbReference type="GeneID" id="63777397"/>
<proteinExistence type="predicted"/>
<reference evidence="1 2" key="1">
    <citation type="submission" date="2016-07" db="EMBL/GenBank/DDBJ databases">
        <title>Pervasive Adenine N6-methylation of Active Genes in Fungi.</title>
        <authorList>
            <consortium name="DOE Joint Genome Institute"/>
            <person name="Mondo S.J."/>
            <person name="Dannebaum R.O."/>
            <person name="Kuo R.C."/>
            <person name="Labutti K."/>
            <person name="Haridas S."/>
            <person name="Kuo A."/>
            <person name="Salamov A."/>
            <person name="Ahrendt S.R."/>
            <person name="Lipzen A."/>
            <person name="Sullivan W."/>
            <person name="Andreopoulos W.B."/>
            <person name="Clum A."/>
            <person name="Lindquist E."/>
            <person name="Daum C."/>
            <person name="Ramamoorthy G.K."/>
            <person name="Gryganskyi A."/>
            <person name="Culley D."/>
            <person name="Magnuson J.K."/>
            <person name="James T.Y."/>
            <person name="O'Malley M.A."/>
            <person name="Stajich J.E."/>
            <person name="Spatafora J.W."/>
            <person name="Visel A."/>
            <person name="Grigoriev I.V."/>
        </authorList>
    </citation>
    <scope>NUCLEOTIDE SEQUENCE [LARGE SCALE GENOMIC DNA]</scope>
    <source>
        <strain evidence="1 2">CBS 129021</strain>
    </source>
</reference>
<dbReference type="AlphaFoldDB" id="A0A1Y2DFK2"/>
<gene>
    <name evidence="1" type="ORF">BCR38DRAFT_447875</name>
</gene>
<dbReference type="OrthoDB" id="550558at2759"/>
<dbReference type="EMBL" id="MCFJ01000017">
    <property type="protein sequence ID" value="ORY58062.1"/>
    <property type="molecule type" value="Genomic_DNA"/>
</dbReference>
<sequence length="94" mass="10275">MGNHDVRSLNTATTHSTSRKLDAESYLQGKLSLLQQTQVEVDGIVLLGCTLRSQAQAPMSGRTLCGLGRRVCSRLAAIRGRAKNDSFCMRRVVL</sequence>
<dbReference type="RefSeq" id="XP_040711097.1">
    <property type="nucleotide sequence ID" value="XM_040861185.1"/>
</dbReference>